<dbReference type="Proteomes" id="UP000092445">
    <property type="component" value="Unassembled WGS sequence"/>
</dbReference>
<protein>
    <submittedName>
        <fullName evidence="1">Uncharacterized protein</fullName>
    </submittedName>
</protein>
<dbReference type="VEuPathDB" id="VectorBase:GPAI007751"/>
<evidence type="ECO:0000313" key="1">
    <source>
        <dbReference type="EnsemblMetazoa" id="GPAI007751-PA"/>
    </source>
</evidence>
<name>A0A1A9Z9C8_GLOPL</name>
<evidence type="ECO:0000313" key="2">
    <source>
        <dbReference type="Proteomes" id="UP000092445"/>
    </source>
</evidence>
<organism evidence="1 2">
    <name type="scientific">Glossina pallidipes</name>
    <name type="common">Tsetse fly</name>
    <dbReference type="NCBI Taxonomy" id="7398"/>
    <lineage>
        <taxon>Eukaryota</taxon>
        <taxon>Metazoa</taxon>
        <taxon>Ecdysozoa</taxon>
        <taxon>Arthropoda</taxon>
        <taxon>Hexapoda</taxon>
        <taxon>Insecta</taxon>
        <taxon>Pterygota</taxon>
        <taxon>Neoptera</taxon>
        <taxon>Endopterygota</taxon>
        <taxon>Diptera</taxon>
        <taxon>Brachycera</taxon>
        <taxon>Muscomorpha</taxon>
        <taxon>Hippoboscoidea</taxon>
        <taxon>Glossinidae</taxon>
        <taxon>Glossina</taxon>
    </lineage>
</organism>
<dbReference type="AlphaFoldDB" id="A0A1A9Z9C8"/>
<reference evidence="1" key="2">
    <citation type="submission" date="2020-05" db="UniProtKB">
        <authorList>
            <consortium name="EnsemblMetazoa"/>
        </authorList>
    </citation>
    <scope>IDENTIFICATION</scope>
    <source>
        <strain evidence="1">IAEA</strain>
    </source>
</reference>
<sequence>MNWNVTAWAWATIEGRRKMRLLPLCSRKDLKTPSFVNSSMHLFHPRETASLLQDKDCKLNEITVTHKIQTSLSATVKALVLTHLYWFGFDAVIDGEFRADAAVAPTVV</sequence>
<keyword evidence="2" id="KW-1185">Reference proteome</keyword>
<reference evidence="2" key="1">
    <citation type="submission" date="2014-03" db="EMBL/GenBank/DDBJ databases">
        <authorList>
            <person name="Aksoy S."/>
            <person name="Warren W."/>
            <person name="Wilson R.K."/>
        </authorList>
    </citation>
    <scope>NUCLEOTIDE SEQUENCE [LARGE SCALE GENOMIC DNA]</scope>
    <source>
        <strain evidence="2">IAEA</strain>
    </source>
</reference>
<proteinExistence type="predicted"/>
<accession>A0A1A9Z9C8</accession>
<dbReference type="EnsemblMetazoa" id="GPAI007751-RA">
    <property type="protein sequence ID" value="GPAI007751-PA"/>
    <property type="gene ID" value="GPAI007751"/>
</dbReference>